<organism evidence="2 3">
    <name type="scientific">Streptomyces bambusae</name>
    <dbReference type="NCBI Taxonomy" id="1550616"/>
    <lineage>
        <taxon>Bacteria</taxon>
        <taxon>Bacillati</taxon>
        <taxon>Actinomycetota</taxon>
        <taxon>Actinomycetes</taxon>
        <taxon>Kitasatosporales</taxon>
        <taxon>Streptomycetaceae</taxon>
        <taxon>Streptomyces</taxon>
    </lineage>
</organism>
<feature type="region of interest" description="Disordered" evidence="1">
    <location>
        <begin position="1"/>
        <end position="20"/>
    </location>
</feature>
<dbReference type="RefSeq" id="WP_219671317.1">
    <property type="nucleotide sequence ID" value="NZ_WTFF01000362.1"/>
</dbReference>
<protein>
    <submittedName>
        <fullName evidence="2">MarR family transcriptional regulator</fullName>
    </submittedName>
</protein>
<comment type="caution">
    <text evidence="2">The sequence shown here is derived from an EMBL/GenBank/DDBJ whole genome shotgun (WGS) entry which is preliminary data.</text>
</comment>
<dbReference type="InterPro" id="IPR036390">
    <property type="entry name" value="WH_DNA-bd_sf"/>
</dbReference>
<sequence length="164" mass="17938">MTSTTTPPAPANPAATDEMLPSQPIGYWSGAAHEAVIRLIRDAMARIDVTQPQWWSLNRVVGAAGRDGATRAAVVADLASVADGPYEISRALDQLVHRGWLSIDSEERFTVTDSGQAAMGRIRELVHGLRDRVHTGVSDEDYVITLRVLRRMIENVETAYAQQS</sequence>
<gene>
    <name evidence="2" type="ORF">GPJ59_31345</name>
</gene>
<dbReference type="InterPro" id="IPR036388">
    <property type="entry name" value="WH-like_DNA-bd_sf"/>
</dbReference>
<dbReference type="EMBL" id="WTFF01000362">
    <property type="protein sequence ID" value="MBW5486241.1"/>
    <property type="molecule type" value="Genomic_DNA"/>
</dbReference>
<dbReference type="SUPFAM" id="SSF46785">
    <property type="entry name" value="Winged helix' DNA-binding domain"/>
    <property type="match status" value="1"/>
</dbReference>
<feature type="compositionally biased region" description="Low complexity" evidence="1">
    <location>
        <begin position="1"/>
        <end position="16"/>
    </location>
</feature>
<dbReference type="Gene3D" id="1.10.10.10">
    <property type="entry name" value="Winged helix-like DNA-binding domain superfamily/Winged helix DNA-binding domain"/>
    <property type="match status" value="1"/>
</dbReference>
<dbReference type="Proteomes" id="UP000812013">
    <property type="component" value="Unassembled WGS sequence"/>
</dbReference>
<accession>A0ABS6ZF68</accession>
<evidence type="ECO:0000256" key="1">
    <source>
        <dbReference type="SAM" id="MobiDB-lite"/>
    </source>
</evidence>
<evidence type="ECO:0000313" key="3">
    <source>
        <dbReference type="Proteomes" id="UP000812013"/>
    </source>
</evidence>
<evidence type="ECO:0000313" key="2">
    <source>
        <dbReference type="EMBL" id="MBW5486241.1"/>
    </source>
</evidence>
<name>A0ABS6ZF68_9ACTN</name>
<proteinExistence type="predicted"/>
<keyword evidence="3" id="KW-1185">Reference proteome</keyword>
<reference evidence="2 3" key="1">
    <citation type="submission" date="2019-12" db="EMBL/GenBank/DDBJ databases">
        <title>Genome sequence of Streptomyces bambusae.</title>
        <authorList>
            <person name="Bansal K."/>
            <person name="Choksket S."/>
            <person name="Korpole S."/>
            <person name="Patil P.B."/>
        </authorList>
    </citation>
    <scope>NUCLEOTIDE SEQUENCE [LARGE SCALE GENOMIC DNA]</scope>
    <source>
        <strain evidence="2 3">SK60</strain>
    </source>
</reference>